<name>A0A1I5ZMT0_9GAMM</name>
<protein>
    <submittedName>
        <fullName evidence="1">Uncharacterized protein</fullName>
    </submittedName>
</protein>
<organism evidence="1 2">
    <name type="scientific">Halopseudomonas formosensis</name>
    <dbReference type="NCBI Taxonomy" id="1002526"/>
    <lineage>
        <taxon>Bacteria</taxon>
        <taxon>Pseudomonadati</taxon>
        <taxon>Pseudomonadota</taxon>
        <taxon>Gammaproteobacteria</taxon>
        <taxon>Pseudomonadales</taxon>
        <taxon>Pseudomonadaceae</taxon>
        <taxon>Halopseudomonas</taxon>
    </lineage>
</organism>
<evidence type="ECO:0000313" key="2">
    <source>
        <dbReference type="Proteomes" id="UP000242815"/>
    </source>
</evidence>
<dbReference type="EMBL" id="FOYD01000001">
    <property type="protein sequence ID" value="SFQ57715.1"/>
    <property type="molecule type" value="Genomic_DNA"/>
</dbReference>
<dbReference type="Proteomes" id="UP000242815">
    <property type="component" value="Unassembled WGS sequence"/>
</dbReference>
<accession>A0A1I5ZMT0</accession>
<gene>
    <name evidence="1" type="ORF">SAMN05216578_101146</name>
</gene>
<proteinExistence type="predicted"/>
<reference evidence="1 2" key="1">
    <citation type="submission" date="2016-10" db="EMBL/GenBank/DDBJ databases">
        <authorList>
            <person name="de Groot N.N."/>
        </authorList>
    </citation>
    <scope>NUCLEOTIDE SEQUENCE [LARGE SCALE GENOMIC DNA]</scope>
    <source>
        <strain evidence="1 2">JCM 18415</strain>
    </source>
</reference>
<sequence>MGKLLIFKEFNMVGNPGYPELYRSHSYALVPHAV</sequence>
<dbReference type="STRING" id="1002526.SAMN05216578_101146"/>
<dbReference type="AlphaFoldDB" id="A0A1I5ZMT0"/>
<evidence type="ECO:0000313" key="1">
    <source>
        <dbReference type="EMBL" id="SFQ57715.1"/>
    </source>
</evidence>